<comment type="caution">
    <text evidence="1">The sequence shown here is derived from an EMBL/GenBank/DDBJ whole genome shotgun (WGS) entry which is preliminary data.</text>
</comment>
<reference evidence="1 2" key="1">
    <citation type="submission" date="2016-01" db="EMBL/GenBank/DDBJ databases">
        <title>Draft Genome Sequences of Seven Thermophilic Sporeformers Isolated from Foods.</title>
        <authorList>
            <person name="Berendsen E.M."/>
            <person name="Wells-Bennik M.H."/>
            <person name="Krawcyk A.O."/>
            <person name="De Jong A."/>
            <person name="Holsappel S."/>
            <person name="Eijlander R.T."/>
            <person name="Kuipers O.P."/>
        </authorList>
    </citation>
    <scope>NUCLEOTIDE SEQUENCE [LARGE SCALE GENOMIC DNA]</scope>
    <source>
        <strain evidence="1 2">B4109</strain>
    </source>
</reference>
<gene>
    <name evidence="1" type="ORF">B4109_0563</name>
</gene>
<dbReference type="EMBL" id="LQYV01000056">
    <property type="protein sequence ID" value="KYD27193.1"/>
    <property type="molecule type" value="Genomic_DNA"/>
</dbReference>
<organism evidence="1 2">
    <name type="scientific">Geobacillus stearothermophilus</name>
    <name type="common">Bacillus stearothermophilus</name>
    <dbReference type="NCBI Taxonomy" id="1422"/>
    <lineage>
        <taxon>Bacteria</taxon>
        <taxon>Bacillati</taxon>
        <taxon>Bacillota</taxon>
        <taxon>Bacilli</taxon>
        <taxon>Bacillales</taxon>
        <taxon>Anoxybacillaceae</taxon>
        <taxon>Geobacillus</taxon>
    </lineage>
</organism>
<accession>A0A150MRX4</accession>
<name>A0A150MRX4_GEOSE</name>
<proteinExistence type="predicted"/>
<protein>
    <submittedName>
        <fullName evidence="1">Uncharacterized protein</fullName>
    </submittedName>
</protein>
<evidence type="ECO:0000313" key="2">
    <source>
        <dbReference type="Proteomes" id="UP000075424"/>
    </source>
</evidence>
<evidence type="ECO:0000313" key="1">
    <source>
        <dbReference type="EMBL" id="KYD27193.1"/>
    </source>
</evidence>
<sequence>MASLDTRSPSCLYVTVRPEQIIAGLSPYKATARSKKWVRTSGTFILPSPQAYILENS</sequence>
<dbReference type="Proteomes" id="UP000075424">
    <property type="component" value="Unassembled WGS sequence"/>
</dbReference>
<dbReference type="AlphaFoldDB" id="A0A150MRX4"/>